<dbReference type="EMBL" id="MU005958">
    <property type="protein sequence ID" value="KAF2864243.1"/>
    <property type="molecule type" value="Genomic_DNA"/>
</dbReference>
<accession>A0A6A7CA17</accession>
<evidence type="ECO:0000313" key="2">
    <source>
        <dbReference type="EMBL" id="KAF2864243.1"/>
    </source>
</evidence>
<evidence type="ECO:0000256" key="1">
    <source>
        <dbReference type="SAM" id="MobiDB-lite"/>
    </source>
</evidence>
<dbReference type="Proteomes" id="UP000799421">
    <property type="component" value="Unassembled WGS sequence"/>
</dbReference>
<reference evidence="2" key="1">
    <citation type="journal article" date="2020" name="Stud. Mycol.">
        <title>101 Dothideomycetes genomes: a test case for predicting lifestyles and emergence of pathogens.</title>
        <authorList>
            <person name="Haridas S."/>
            <person name="Albert R."/>
            <person name="Binder M."/>
            <person name="Bloem J."/>
            <person name="Labutti K."/>
            <person name="Salamov A."/>
            <person name="Andreopoulos B."/>
            <person name="Baker S."/>
            <person name="Barry K."/>
            <person name="Bills G."/>
            <person name="Bluhm B."/>
            <person name="Cannon C."/>
            <person name="Castanera R."/>
            <person name="Culley D."/>
            <person name="Daum C."/>
            <person name="Ezra D."/>
            <person name="Gonzalez J."/>
            <person name="Henrissat B."/>
            <person name="Kuo A."/>
            <person name="Liang C."/>
            <person name="Lipzen A."/>
            <person name="Lutzoni F."/>
            <person name="Magnuson J."/>
            <person name="Mondo S."/>
            <person name="Nolan M."/>
            <person name="Ohm R."/>
            <person name="Pangilinan J."/>
            <person name="Park H.-J."/>
            <person name="Ramirez L."/>
            <person name="Alfaro M."/>
            <person name="Sun H."/>
            <person name="Tritt A."/>
            <person name="Yoshinaga Y."/>
            <person name="Zwiers L.-H."/>
            <person name="Turgeon B."/>
            <person name="Goodwin S."/>
            <person name="Spatafora J."/>
            <person name="Crous P."/>
            <person name="Grigoriev I."/>
        </authorList>
    </citation>
    <scope>NUCLEOTIDE SEQUENCE</scope>
    <source>
        <strain evidence="2">CBS 480.64</strain>
    </source>
</reference>
<feature type="compositionally biased region" description="Basic residues" evidence="1">
    <location>
        <begin position="116"/>
        <end position="126"/>
    </location>
</feature>
<feature type="region of interest" description="Disordered" evidence="1">
    <location>
        <begin position="116"/>
        <end position="143"/>
    </location>
</feature>
<gene>
    <name evidence="2" type="ORF">K470DRAFT_55650</name>
</gene>
<proteinExistence type="predicted"/>
<protein>
    <submittedName>
        <fullName evidence="2">Uncharacterized protein</fullName>
    </submittedName>
</protein>
<organism evidence="2 3">
    <name type="scientific">Piedraia hortae CBS 480.64</name>
    <dbReference type="NCBI Taxonomy" id="1314780"/>
    <lineage>
        <taxon>Eukaryota</taxon>
        <taxon>Fungi</taxon>
        <taxon>Dikarya</taxon>
        <taxon>Ascomycota</taxon>
        <taxon>Pezizomycotina</taxon>
        <taxon>Dothideomycetes</taxon>
        <taxon>Dothideomycetidae</taxon>
        <taxon>Capnodiales</taxon>
        <taxon>Piedraiaceae</taxon>
        <taxon>Piedraia</taxon>
    </lineage>
</organism>
<sequence>MHQHRPERVLQSLQILLAIDSFRSDQYATIGTLKARKQLKNKGENVLDTNAGCPTKLDQVTKSRAAYKVCTGKRDSAPCVVRVLMQDLVIDFSSETVRKPFKENELRAIKQEKTPLRTKKTMKTGRRSSLLTRPRLIRSGPTG</sequence>
<name>A0A6A7CA17_9PEZI</name>
<keyword evidence="3" id="KW-1185">Reference proteome</keyword>
<dbReference type="AlphaFoldDB" id="A0A6A7CA17"/>
<evidence type="ECO:0000313" key="3">
    <source>
        <dbReference type="Proteomes" id="UP000799421"/>
    </source>
</evidence>